<dbReference type="InterPro" id="IPR024920">
    <property type="entry name" value="Dihydroorotate_DH_1"/>
</dbReference>
<keyword evidence="6 12" id="KW-0285">Flavoprotein</keyword>
<comment type="pathway">
    <text evidence="3">Pyrimidine metabolism; UMP biosynthesis via de novo pathway; orotate from (S)-dihydroorotate (NAD(+) route): step 1/1.</text>
</comment>
<protein>
    <recommendedName>
        <fullName evidence="12">Dihydroorotate dehydrogenase</fullName>
        <shortName evidence="12">DHOD</shortName>
        <shortName evidence="12">DHODase</shortName>
        <shortName evidence="12">DHOdehase</shortName>
        <ecNumber evidence="12">1.3.-.-</ecNumber>
    </recommendedName>
</protein>
<dbReference type="InterPro" id="IPR033888">
    <property type="entry name" value="DHOD_1B"/>
</dbReference>
<dbReference type="HAMAP" id="MF_00224">
    <property type="entry name" value="DHO_dh_type1"/>
    <property type="match status" value="1"/>
</dbReference>
<dbReference type="PROSITE" id="PS00911">
    <property type="entry name" value="DHODEHASE_1"/>
    <property type="match status" value="1"/>
</dbReference>
<dbReference type="UniPathway" id="UPA00070"/>
<organism evidence="14 15">
    <name type="scientific">Thermosediminibacter litoriperuensis</name>
    <dbReference type="NCBI Taxonomy" id="291989"/>
    <lineage>
        <taxon>Bacteria</taxon>
        <taxon>Bacillati</taxon>
        <taxon>Bacillota</taxon>
        <taxon>Clostridia</taxon>
        <taxon>Thermosediminibacterales</taxon>
        <taxon>Thermosediminibacteraceae</taxon>
        <taxon>Thermosediminibacter</taxon>
    </lineage>
</organism>
<feature type="domain" description="Dihydroorotate dehydrogenase catalytic" evidence="13">
    <location>
        <begin position="23"/>
        <end position="305"/>
    </location>
</feature>
<feature type="binding site" evidence="12">
    <location>
        <position position="118"/>
    </location>
    <ligand>
        <name>FMN</name>
        <dbReference type="ChEBI" id="CHEBI:58210"/>
    </ligand>
</feature>
<evidence type="ECO:0000256" key="10">
    <source>
        <dbReference type="ARBA" id="ARBA00023027"/>
    </source>
</evidence>
<comment type="function">
    <text evidence="1">Catalyzes the conversion of dihydroorotate to orotate with NAD(+) as electron acceptor.</text>
</comment>
<dbReference type="Gene3D" id="3.20.20.70">
    <property type="entry name" value="Aldolase class I"/>
    <property type="match status" value="1"/>
</dbReference>
<feature type="binding site" evidence="12">
    <location>
        <position position="184"/>
    </location>
    <ligand>
        <name>FMN</name>
        <dbReference type="ChEBI" id="CHEBI:58210"/>
    </ligand>
</feature>
<feature type="binding site" evidence="12">
    <location>
        <position position="146"/>
    </location>
    <ligand>
        <name>substrate</name>
    </ligand>
</feature>
<comment type="catalytic activity">
    <reaction evidence="11">
        <text>(S)-dihydroorotate + NAD(+) = orotate + NADH + H(+)</text>
        <dbReference type="Rhea" id="RHEA:13513"/>
        <dbReference type="ChEBI" id="CHEBI:15378"/>
        <dbReference type="ChEBI" id="CHEBI:30839"/>
        <dbReference type="ChEBI" id="CHEBI:30864"/>
        <dbReference type="ChEBI" id="CHEBI:57540"/>
        <dbReference type="ChEBI" id="CHEBI:57945"/>
        <dbReference type="EC" id="1.3.1.14"/>
    </reaction>
</comment>
<dbReference type="InterPro" id="IPR049622">
    <property type="entry name" value="Dihydroorotate_DH_I"/>
</dbReference>
<dbReference type="EMBL" id="VNHO01000017">
    <property type="protein sequence ID" value="TYP52483.1"/>
    <property type="molecule type" value="Genomic_DNA"/>
</dbReference>
<evidence type="ECO:0000256" key="8">
    <source>
        <dbReference type="ARBA" id="ARBA00022975"/>
    </source>
</evidence>
<dbReference type="SUPFAM" id="SSF51395">
    <property type="entry name" value="FMN-linked oxidoreductases"/>
    <property type="match status" value="1"/>
</dbReference>
<proteinExistence type="inferred from homology"/>
<reference evidence="14 15" key="1">
    <citation type="submission" date="2019-07" db="EMBL/GenBank/DDBJ databases">
        <title>Genomic Encyclopedia of Type Strains, Phase I: the one thousand microbial genomes (KMG-I) project.</title>
        <authorList>
            <person name="Kyrpides N."/>
        </authorList>
    </citation>
    <scope>NUCLEOTIDE SEQUENCE [LARGE SCALE GENOMIC DNA]</scope>
    <source>
        <strain evidence="14 15">DSM 16647</strain>
    </source>
</reference>
<comment type="caution">
    <text evidence="14">The sequence shown here is derived from an EMBL/GenBank/DDBJ whole genome shotgun (WGS) entry which is preliminary data.</text>
</comment>
<name>A0A5S5AQ59_9FIRM</name>
<keyword evidence="9 12" id="KW-0560">Oxidoreductase</keyword>
<evidence type="ECO:0000256" key="4">
    <source>
        <dbReference type="ARBA" id="ARBA00008008"/>
    </source>
</evidence>
<evidence type="ECO:0000259" key="13">
    <source>
        <dbReference type="Pfam" id="PF01180"/>
    </source>
</evidence>
<dbReference type="InterPro" id="IPR005720">
    <property type="entry name" value="Dihydroorotate_DH_cat"/>
</dbReference>
<evidence type="ECO:0000313" key="14">
    <source>
        <dbReference type="EMBL" id="TYP52483.1"/>
    </source>
</evidence>
<feature type="binding site" evidence="12">
    <location>
        <begin position="211"/>
        <end position="212"/>
    </location>
    <ligand>
        <name>substrate</name>
    </ligand>
</feature>
<evidence type="ECO:0000256" key="7">
    <source>
        <dbReference type="ARBA" id="ARBA00022643"/>
    </source>
</evidence>
<feature type="binding site" evidence="12">
    <location>
        <begin position="64"/>
        <end position="65"/>
    </location>
    <ligand>
        <name>FMN</name>
        <dbReference type="ChEBI" id="CHEBI:58210"/>
    </ligand>
</feature>
<keyword evidence="15" id="KW-1185">Reference proteome</keyword>
<comment type="cofactor">
    <cofactor evidence="12">
        <name>FMN</name>
        <dbReference type="ChEBI" id="CHEBI:58210"/>
    </cofactor>
    <text evidence="12">Binds 1 FMN per subunit.</text>
</comment>
<dbReference type="PANTHER" id="PTHR48109:SF1">
    <property type="entry name" value="DIHYDROOROTATE DEHYDROGENASE (FUMARATE)"/>
    <property type="match status" value="1"/>
</dbReference>
<dbReference type="Pfam" id="PF01180">
    <property type="entry name" value="DHO_dh"/>
    <property type="match status" value="1"/>
</dbReference>
<feature type="binding site" evidence="12">
    <location>
        <position position="210"/>
    </location>
    <ligand>
        <name>FMN</name>
        <dbReference type="ChEBI" id="CHEBI:58210"/>
    </ligand>
</feature>
<feature type="binding site" evidence="12">
    <location>
        <begin position="284"/>
        <end position="285"/>
    </location>
    <ligand>
        <name>FMN</name>
        <dbReference type="ChEBI" id="CHEBI:58210"/>
    </ligand>
</feature>
<feature type="binding site" evidence="12">
    <location>
        <position position="40"/>
    </location>
    <ligand>
        <name>FMN</name>
        <dbReference type="ChEBI" id="CHEBI:58210"/>
    </ligand>
</feature>
<evidence type="ECO:0000313" key="15">
    <source>
        <dbReference type="Proteomes" id="UP000322294"/>
    </source>
</evidence>
<keyword evidence="7 12" id="KW-0288">FMN</keyword>
<keyword evidence="5 12" id="KW-0963">Cytoplasm</keyword>
<feature type="active site" description="Nucleophile" evidence="12">
    <location>
        <position position="149"/>
    </location>
</feature>
<dbReference type="AlphaFoldDB" id="A0A5S5AQ59"/>
<dbReference type="GO" id="GO:0044205">
    <property type="term" value="P:'de novo' UMP biosynthetic process"/>
    <property type="evidence" value="ECO:0007669"/>
    <property type="project" value="UniProtKB-UniRule"/>
</dbReference>
<evidence type="ECO:0000256" key="5">
    <source>
        <dbReference type="ARBA" id="ARBA00022490"/>
    </source>
</evidence>
<keyword evidence="8 12" id="KW-0665">Pyrimidine biosynthesis</keyword>
<feature type="binding site" evidence="12">
    <location>
        <begin position="88"/>
        <end position="92"/>
    </location>
    <ligand>
        <name>substrate</name>
    </ligand>
</feature>
<feature type="binding site" evidence="12">
    <location>
        <position position="146"/>
    </location>
    <ligand>
        <name>FMN</name>
        <dbReference type="ChEBI" id="CHEBI:58210"/>
    </ligand>
</feature>
<evidence type="ECO:0000256" key="11">
    <source>
        <dbReference type="ARBA" id="ARBA00048996"/>
    </source>
</evidence>
<accession>A0A5S5AQ59</accession>
<dbReference type="NCBIfam" id="TIGR01037">
    <property type="entry name" value="pyrD_sub1_fam"/>
    <property type="match status" value="1"/>
</dbReference>
<evidence type="ECO:0000256" key="12">
    <source>
        <dbReference type="HAMAP-Rule" id="MF_00224"/>
    </source>
</evidence>
<dbReference type="GO" id="GO:0005737">
    <property type="term" value="C:cytoplasm"/>
    <property type="evidence" value="ECO:0007669"/>
    <property type="project" value="UniProtKB-SubCell"/>
</dbReference>
<dbReference type="InterPro" id="IPR012135">
    <property type="entry name" value="Dihydroorotate_DH_1_2"/>
</dbReference>
<dbReference type="PIRSF" id="PIRSF000164">
    <property type="entry name" value="DHO_oxidase"/>
    <property type="match status" value="1"/>
</dbReference>
<dbReference type="CDD" id="cd04740">
    <property type="entry name" value="DHOD_1B_like"/>
    <property type="match status" value="1"/>
</dbReference>
<dbReference type="GO" id="GO:0004589">
    <property type="term" value="F:dihydroorotate dehydrogenase (NAD+) activity"/>
    <property type="evidence" value="ECO:0007669"/>
    <property type="project" value="UniProtKB-EC"/>
</dbReference>
<dbReference type="InterPro" id="IPR050074">
    <property type="entry name" value="DHO_dehydrogenase"/>
</dbReference>
<evidence type="ECO:0000256" key="9">
    <source>
        <dbReference type="ARBA" id="ARBA00023002"/>
    </source>
</evidence>
<dbReference type="GO" id="GO:0006207">
    <property type="term" value="P:'de novo' pyrimidine nucleobase biosynthetic process"/>
    <property type="evidence" value="ECO:0007669"/>
    <property type="project" value="InterPro"/>
</dbReference>
<dbReference type="PANTHER" id="PTHR48109">
    <property type="entry name" value="DIHYDROOROTATE DEHYDROGENASE (QUINONE), MITOCHONDRIAL-RELATED"/>
    <property type="match status" value="1"/>
</dbReference>
<dbReference type="PROSITE" id="PS00912">
    <property type="entry name" value="DHODEHASE_2"/>
    <property type="match status" value="1"/>
</dbReference>
<dbReference type="FunFam" id="3.20.20.70:FF:000027">
    <property type="entry name" value="Dihydropyrimidine dehydrogenase [NADP(+)]"/>
    <property type="match status" value="1"/>
</dbReference>
<evidence type="ECO:0000256" key="6">
    <source>
        <dbReference type="ARBA" id="ARBA00022630"/>
    </source>
</evidence>
<feature type="binding site" evidence="12">
    <location>
        <position position="64"/>
    </location>
    <ligand>
        <name>substrate</name>
    </ligand>
</feature>
<feature type="binding site" evidence="12">
    <location>
        <begin position="262"/>
        <end position="263"/>
    </location>
    <ligand>
        <name>FMN</name>
        <dbReference type="ChEBI" id="CHEBI:58210"/>
    </ligand>
</feature>
<feature type="binding site" evidence="12">
    <location>
        <position position="236"/>
    </location>
    <ligand>
        <name>FMN</name>
        <dbReference type="ChEBI" id="CHEBI:58210"/>
    </ligand>
</feature>
<keyword evidence="10" id="KW-0520">NAD</keyword>
<dbReference type="Proteomes" id="UP000322294">
    <property type="component" value="Unassembled WGS sequence"/>
</dbReference>
<comment type="subcellular location">
    <subcellularLocation>
        <location evidence="2 12">Cytoplasm</location>
    </subcellularLocation>
</comment>
<dbReference type="NCBIfam" id="NF005574">
    <property type="entry name" value="PRK07259.1"/>
    <property type="match status" value="1"/>
</dbReference>
<comment type="catalytic activity">
    <reaction evidence="12">
        <text>(S)-dihydroorotate + A = orotate + AH2</text>
        <dbReference type="Rhea" id="RHEA:18073"/>
        <dbReference type="ChEBI" id="CHEBI:13193"/>
        <dbReference type="ChEBI" id="CHEBI:17499"/>
        <dbReference type="ChEBI" id="CHEBI:30839"/>
        <dbReference type="ChEBI" id="CHEBI:30864"/>
    </reaction>
</comment>
<dbReference type="InterPro" id="IPR013785">
    <property type="entry name" value="Aldolase_TIM"/>
</dbReference>
<evidence type="ECO:0000256" key="2">
    <source>
        <dbReference type="ARBA" id="ARBA00004496"/>
    </source>
</evidence>
<dbReference type="EC" id="1.3.-.-" evidence="12"/>
<sequence>MNRDKLSEPCPKMEYIRNCAVDLCVEIAGISMKNPVMVASGTFGFGEEYAKIYDINRLGAVVTKGITLLPRHGNPPPRLCETPAGLLNSVGLENPGVERFIREEWPRLKKLPVPVIVNIDGDTVEEYREIAKRLSELNGLAALEVNISCPNVEKGGIAFGQDPGSAYEVVRAVKEAATLPVIAKLSPNVTSIQKIAAAVESAGADAVSLINTVLGMAVDIDRQRPVFKRIFAGLSGPAVKPIALRMVWEAYEAVKIPVIGMGGISTWRDAVEFILAGASAVAVGTAGFIDPEAPLKIIDGLEKYLVECSICESALKTSGEDKTIKLRDIVGLAHKNFTEGDFS</sequence>
<gene>
    <name evidence="12" type="primary">pyrD</name>
    <name evidence="14" type="ORF">LZ11_01650</name>
</gene>
<dbReference type="InterPro" id="IPR001295">
    <property type="entry name" value="Dihydroorotate_DH_CS"/>
</dbReference>
<evidence type="ECO:0000256" key="1">
    <source>
        <dbReference type="ARBA" id="ARBA00003616"/>
    </source>
</evidence>
<evidence type="ECO:0000256" key="3">
    <source>
        <dbReference type="ARBA" id="ARBA00004715"/>
    </source>
</evidence>
<comment type="similarity">
    <text evidence="4 12">Belongs to the dihydroorotate dehydrogenase family. Type 1 subfamily.</text>
</comment>